<dbReference type="PROSITE" id="PS50113">
    <property type="entry name" value="PAC"/>
    <property type="match status" value="1"/>
</dbReference>
<dbReference type="SUPFAM" id="SSF141868">
    <property type="entry name" value="EAL domain-like"/>
    <property type="match status" value="1"/>
</dbReference>
<dbReference type="Gene3D" id="3.30.70.270">
    <property type="match status" value="1"/>
</dbReference>
<feature type="modified residue" description="4-aspartylphosphate" evidence="1">
    <location>
        <position position="54"/>
    </location>
</feature>
<dbReference type="InterPro" id="IPR001633">
    <property type="entry name" value="EAL_dom"/>
</dbReference>
<dbReference type="CDD" id="cd17534">
    <property type="entry name" value="REC_DC-like"/>
    <property type="match status" value="1"/>
</dbReference>
<keyword evidence="8" id="KW-1185">Reference proteome</keyword>
<proteinExistence type="predicted"/>
<dbReference type="Gene3D" id="3.40.50.2300">
    <property type="match status" value="1"/>
</dbReference>
<evidence type="ECO:0000256" key="1">
    <source>
        <dbReference type="PROSITE-ProRule" id="PRU00169"/>
    </source>
</evidence>
<dbReference type="NCBIfam" id="TIGR00254">
    <property type="entry name" value="GGDEF"/>
    <property type="match status" value="1"/>
</dbReference>
<evidence type="ECO:0000259" key="2">
    <source>
        <dbReference type="PROSITE" id="PS50110"/>
    </source>
</evidence>
<dbReference type="Pfam" id="PF00989">
    <property type="entry name" value="PAS"/>
    <property type="match status" value="1"/>
</dbReference>
<dbReference type="SMART" id="SM00267">
    <property type="entry name" value="GGDEF"/>
    <property type="match status" value="1"/>
</dbReference>
<dbReference type="GO" id="GO:0000160">
    <property type="term" value="P:phosphorelay signal transduction system"/>
    <property type="evidence" value="ECO:0007669"/>
    <property type="project" value="InterPro"/>
</dbReference>
<dbReference type="NCBIfam" id="TIGR00229">
    <property type="entry name" value="sensory_box"/>
    <property type="match status" value="1"/>
</dbReference>
<dbReference type="EMBL" id="PUGF01000017">
    <property type="protein sequence ID" value="PRC91953.1"/>
    <property type="molecule type" value="Genomic_DNA"/>
</dbReference>
<evidence type="ECO:0000259" key="6">
    <source>
        <dbReference type="PROSITE" id="PS50887"/>
    </source>
</evidence>
<dbReference type="GO" id="GO:0003824">
    <property type="term" value="F:catalytic activity"/>
    <property type="evidence" value="ECO:0007669"/>
    <property type="project" value="UniProtKB-ARBA"/>
</dbReference>
<dbReference type="CDD" id="cd01948">
    <property type="entry name" value="EAL"/>
    <property type="match status" value="1"/>
</dbReference>
<organism evidence="7 8">
    <name type="scientific">Solimicrobium silvestre</name>
    <dbReference type="NCBI Taxonomy" id="2099400"/>
    <lineage>
        <taxon>Bacteria</taxon>
        <taxon>Pseudomonadati</taxon>
        <taxon>Pseudomonadota</taxon>
        <taxon>Betaproteobacteria</taxon>
        <taxon>Burkholderiales</taxon>
        <taxon>Oxalobacteraceae</taxon>
        <taxon>Solimicrobium</taxon>
    </lineage>
</organism>
<dbReference type="InterPro" id="IPR000160">
    <property type="entry name" value="GGDEF_dom"/>
</dbReference>
<dbReference type="CDD" id="cd01949">
    <property type="entry name" value="GGDEF"/>
    <property type="match status" value="1"/>
</dbReference>
<feature type="domain" description="Response regulatory" evidence="2">
    <location>
        <begin position="4"/>
        <end position="115"/>
    </location>
</feature>
<comment type="caution">
    <text evidence="7">The sequence shown here is derived from an EMBL/GenBank/DDBJ whole genome shotgun (WGS) entry which is preliminary data.</text>
</comment>
<evidence type="ECO:0000259" key="4">
    <source>
        <dbReference type="PROSITE" id="PS50113"/>
    </source>
</evidence>
<dbReference type="InterPro" id="IPR013767">
    <property type="entry name" value="PAS_fold"/>
</dbReference>
<dbReference type="SUPFAM" id="SSF52172">
    <property type="entry name" value="CheY-like"/>
    <property type="match status" value="1"/>
</dbReference>
<dbReference type="InterPro" id="IPR000700">
    <property type="entry name" value="PAS-assoc_C"/>
</dbReference>
<sequence length="721" mass="80287">MPSKILIVEDESIVALDLQRRLIVLGYEVPRVAASHDQAMKAVNEIMPDIVLMDINISGDIDGIDTAAKINVPVIYLTAYSEEKTLERAKATKPYGYLIKPFSERELHATIQMALERHNVELRLKNNEEQLAIAYANLEVGKRELEVRATELFQEKQRLEVTLNSIGDGVITTDEYGNVTYLNPVAEEKTGWTILEACGQAASKVLVIVNEETQEPNPSPIEAVLRTGKISGMSNHSALIGKHGIMYAIEDSAAPMLDRDNKVIGVVLVFHDVSDARRLSEEMTYQATHDALTDLVNRSEFDRRLQKAIESSSLHGHQHALAYLDLDQFKIVNDTCGHNSGDELLRQITGLLRLTLRANDTLARLGGDEFGVLLESCPPYFALQIAENLRNIIGDFHFVWDEKTFPISVSIGLVNFGGNGPENLSCAEILRIADSACYTAKDLGRNRIHVYMEDDYEMSKRHGEIDWYTKIYSAITQNRFVLYAQKIVSLNTTQPYHEHVEILLRLINTESQIIPPMAFIPAAERYGLMPEIDRWVVRTAFAHIAKLEFGATSLFSINLSGASLNDEKALPFIFEQLETSGVNSGSICFEITETAAITNLLNARAFIIALQSKGCKFALDDFGSGMSSFSYLKHLPVNFLKIDGCFVKDIANDPVDAAMVAAINNIGHVMVLETIAEFVEDKEILKKLREIGVDYAQGYEVGHPVPLSQLDLTAPKKIEQT</sequence>
<dbReference type="Gene3D" id="3.20.20.450">
    <property type="entry name" value="EAL domain"/>
    <property type="match status" value="1"/>
</dbReference>
<feature type="domain" description="GGDEF" evidence="6">
    <location>
        <begin position="317"/>
        <end position="453"/>
    </location>
</feature>
<dbReference type="AlphaFoldDB" id="A0A2S9GW55"/>
<keyword evidence="1" id="KW-0597">Phosphoprotein</keyword>
<dbReference type="CDD" id="cd00130">
    <property type="entry name" value="PAS"/>
    <property type="match status" value="1"/>
</dbReference>
<feature type="domain" description="PAC" evidence="4">
    <location>
        <begin position="233"/>
        <end position="285"/>
    </location>
</feature>
<dbReference type="InterPro" id="IPR000014">
    <property type="entry name" value="PAS"/>
</dbReference>
<evidence type="ECO:0000313" key="8">
    <source>
        <dbReference type="Proteomes" id="UP000237839"/>
    </source>
</evidence>
<dbReference type="PROSITE" id="PS50883">
    <property type="entry name" value="EAL"/>
    <property type="match status" value="1"/>
</dbReference>
<evidence type="ECO:0000259" key="5">
    <source>
        <dbReference type="PROSITE" id="PS50883"/>
    </source>
</evidence>
<evidence type="ECO:0000259" key="3">
    <source>
        <dbReference type="PROSITE" id="PS50112"/>
    </source>
</evidence>
<gene>
    <name evidence="7" type="ORF">S2091_3295</name>
</gene>
<dbReference type="InterPro" id="IPR035919">
    <property type="entry name" value="EAL_sf"/>
</dbReference>
<dbReference type="SMART" id="SM00091">
    <property type="entry name" value="PAS"/>
    <property type="match status" value="1"/>
</dbReference>
<dbReference type="PROSITE" id="PS50112">
    <property type="entry name" value="PAS"/>
    <property type="match status" value="1"/>
</dbReference>
<dbReference type="SMART" id="SM00448">
    <property type="entry name" value="REC"/>
    <property type="match status" value="1"/>
</dbReference>
<name>A0A2S9GW55_9BURK</name>
<dbReference type="Pfam" id="PF00072">
    <property type="entry name" value="Response_reg"/>
    <property type="match status" value="1"/>
</dbReference>
<accession>A0A2S9GW55</accession>
<dbReference type="InterPro" id="IPR029787">
    <property type="entry name" value="Nucleotide_cyclase"/>
</dbReference>
<dbReference type="Pfam" id="PF00990">
    <property type="entry name" value="GGDEF"/>
    <property type="match status" value="1"/>
</dbReference>
<dbReference type="PROSITE" id="PS50887">
    <property type="entry name" value="GGDEF"/>
    <property type="match status" value="1"/>
</dbReference>
<reference evidence="7 8" key="1">
    <citation type="submission" date="2018-02" db="EMBL/GenBank/DDBJ databases">
        <title>Solimicrobium silvestre gen. nov., sp. nov., isolated from alpine forest soil.</title>
        <authorList>
            <person name="Margesin R."/>
            <person name="Albuquerque L."/>
            <person name="Zhang D.-C."/>
            <person name="Froufe H.J.C."/>
            <person name="Severino R."/>
            <person name="Roxo I."/>
            <person name="Egas C."/>
            <person name="Da Costa M.S."/>
        </authorList>
    </citation>
    <scope>NUCLEOTIDE SEQUENCE [LARGE SCALE GENOMIC DNA]</scope>
    <source>
        <strain evidence="7 8">S20-91</strain>
    </source>
</reference>
<dbReference type="InterPro" id="IPR011006">
    <property type="entry name" value="CheY-like_superfamily"/>
</dbReference>
<dbReference type="InterPro" id="IPR001789">
    <property type="entry name" value="Sig_transdc_resp-reg_receiver"/>
</dbReference>
<dbReference type="GO" id="GO:0006355">
    <property type="term" value="P:regulation of DNA-templated transcription"/>
    <property type="evidence" value="ECO:0007669"/>
    <property type="project" value="InterPro"/>
</dbReference>
<evidence type="ECO:0000313" key="7">
    <source>
        <dbReference type="EMBL" id="PRC91953.1"/>
    </source>
</evidence>
<dbReference type="InterPro" id="IPR035965">
    <property type="entry name" value="PAS-like_dom_sf"/>
</dbReference>
<dbReference type="PANTHER" id="PTHR44757:SF4">
    <property type="entry name" value="DIGUANYLATE CYCLASE DGCE-RELATED"/>
    <property type="match status" value="1"/>
</dbReference>
<dbReference type="Gene3D" id="3.30.450.20">
    <property type="entry name" value="PAS domain"/>
    <property type="match status" value="1"/>
</dbReference>
<dbReference type="RefSeq" id="WP_165795008.1">
    <property type="nucleotide sequence ID" value="NZ_PUGF01000017.1"/>
</dbReference>
<protein>
    <submittedName>
        <fullName evidence="7">GGDEF: diguanylate cyclase (GGDEF) domain</fullName>
    </submittedName>
</protein>
<dbReference type="SMART" id="SM00052">
    <property type="entry name" value="EAL"/>
    <property type="match status" value="1"/>
</dbReference>
<dbReference type="SUPFAM" id="SSF55073">
    <property type="entry name" value="Nucleotide cyclase"/>
    <property type="match status" value="1"/>
</dbReference>
<dbReference type="InterPro" id="IPR043128">
    <property type="entry name" value="Rev_trsase/Diguanyl_cyclase"/>
</dbReference>
<feature type="domain" description="EAL" evidence="5">
    <location>
        <begin position="464"/>
        <end position="718"/>
    </location>
</feature>
<dbReference type="InterPro" id="IPR052155">
    <property type="entry name" value="Biofilm_reg_signaling"/>
</dbReference>
<dbReference type="Pfam" id="PF00563">
    <property type="entry name" value="EAL"/>
    <property type="match status" value="1"/>
</dbReference>
<dbReference type="FunFam" id="3.30.70.270:FF:000001">
    <property type="entry name" value="Diguanylate cyclase domain protein"/>
    <property type="match status" value="1"/>
</dbReference>
<dbReference type="PANTHER" id="PTHR44757">
    <property type="entry name" value="DIGUANYLATE CYCLASE DGCP"/>
    <property type="match status" value="1"/>
</dbReference>
<dbReference type="PROSITE" id="PS50110">
    <property type="entry name" value="RESPONSE_REGULATORY"/>
    <property type="match status" value="1"/>
</dbReference>
<feature type="domain" description="PAS" evidence="3">
    <location>
        <begin position="155"/>
        <end position="228"/>
    </location>
</feature>
<dbReference type="Proteomes" id="UP000237839">
    <property type="component" value="Unassembled WGS sequence"/>
</dbReference>
<dbReference type="SUPFAM" id="SSF55785">
    <property type="entry name" value="PYP-like sensor domain (PAS domain)"/>
    <property type="match status" value="1"/>
</dbReference>